<evidence type="ECO:0000259" key="4">
    <source>
        <dbReference type="Pfam" id="PF07687"/>
    </source>
</evidence>
<dbReference type="PIRSF" id="PIRSF037226">
    <property type="entry name" value="Amidohydrolase_ACY1L2_prd"/>
    <property type="match status" value="1"/>
</dbReference>
<evidence type="ECO:0000256" key="1">
    <source>
        <dbReference type="ARBA" id="ARBA00006247"/>
    </source>
</evidence>
<sequence length="462" mass="49603">MTTPNMDIMERGGASHGQITTNTVLLPLQDDIDKILDSSRKVVASTVHHLEKDLTKLSLDIHSHPELGYEEKYAHDTLSDFLEAHGFKVKRHAYGLETAFEAESGSGGRLIVFCAEYDALPGIGHGCGHNLIAMSSVSGFIATAQALKESGKPGRVRILGTPAEEGGGGKVKLLEAGAFKDNVAAAMMVHAMPAHDIKSGYSGTAGFRTMASRRFRVSFHGVNAHAGAQPWAGRNALDAAVGAYATMSMLRQQIRPYERINSVIENGGVVPNIIPDYSCMAWGVRSRNGEEVDALYDRVKQCIDGGALASGCKAEYEPAIPYMDLKVNDALCKVYIDEMGRIGEKILMRDAEQSAAGTDMGNVSHEIPSFHGVFGIPTAPAVPPHHRDFAKASEQPEAQTAAIKASRGMAMMAIQVLLCPGLADKVKESFDNGPEEGEESVNSVHDDKKHNSSSEESEHTCC</sequence>
<organism evidence="5 6">
    <name type="scientific">Sporothrix eucalyptigena</name>
    <dbReference type="NCBI Taxonomy" id="1812306"/>
    <lineage>
        <taxon>Eukaryota</taxon>
        <taxon>Fungi</taxon>
        <taxon>Dikarya</taxon>
        <taxon>Ascomycota</taxon>
        <taxon>Pezizomycotina</taxon>
        <taxon>Sordariomycetes</taxon>
        <taxon>Sordariomycetidae</taxon>
        <taxon>Ophiostomatales</taxon>
        <taxon>Ophiostomataceae</taxon>
        <taxon>Sporothrix</taxon>
    </lineage>
</organism>
<dbReference type="InterPro" id="IPR002933">
    <property type="entry name" value="Peptidase_M20"/>
</dbReference>
<evidence type="ECO:0000256" key="2">
    <source>
        <dbReference type="PIRNR" id="PIRNR037226"/>
    </source>
</evidence>
<dbReference type="PANTHER" id="PTHR30575:SF0">
    <property type="entry name" value="XAA-ARG DIPEPTIDASE"/>
    <property type="match status" value="1"/>
</dbReference>
<dbReference type="Proteomes" id="UP001642482">
    <property type="component" value="Unassembled WGS sequence"/>
</dbReference>
<accession>A0ABP0CCP5</accession>
<dbReference type="InterPro" id="IPR052030">
    <property type="entry name" value="Peptidase_M20/M20A_hydrolases"/>
</dbReference>
<comment type="caution">
    <text evidence="5">The sequence shown here is derived from an EMBL/GenBank/DDBJ whole genome shotgun (WGS) entry which is preliminary data.</text>
</comment>
<dbReference type="Pfam" id="PF07687">
    <property type="entry name" value="M20_dimer"/>
    <property type="match status" value="1"/>
</dbReference>
<dbReference type="EMBL" id="CAWUHD010000087">
    <property type="protein sequence ID" value="CAK7229593.1"/>
    <property type="molecule type" value="Genomic_DNA"/>
</dbReference>
<dbReference type="InterPro" id="IPR017144">
    <property type="entry name" value="Xaa-Arg_dipeptidase"/>
</dbReference>
<feature type="domain" description="Peptidase M20 dimerisation" evidence="4">
    <location>
        <begin position="214"/>
        <end position="304"/>
    </location>
</feature>
<feature type="region of interest" description="Disordered" evidence="3">
    <location>
        <begin position="427"/>
        <end position="462"/>
    </location>
</feature>
<dbReference type="PANTHER" id="PTHR30575">
    <property type="entry name" value="PEPTIDASE M20"/>
    <property type="match status" value="1"/>
</dbReference>
<dbReference type="Pfam" id="PF01546">
    <property type="entry name" value="Peptidase_M20"/>
    <property type="match status" value="1"/>
</dbReference>
<name>A0ABP0CCP5_9PEZI</name>
<dbReference type="Gene3D" id="3.30.70.360">
    <property type="match status" value="1"/>
</dbReference>
<reference evidence="5 6" key="1">
    <citation type="submission" date="2024-01" db="EMBL/GenBank/DDBJ databases">
        <authorList>
            <person name="Allen C."/>
            <person name="Tagirdzhanova G."/>
        </authorList>
    </citation>
    <scope>NUCLEOTIDE SEQUENCE [LARGE SCALE GENOMIC DNA]</scope>
</reference>
<dbReference type="SUPFAM" id="SSF53187">
    <property type="entry name" value="Zn-dependent exopeptidases"/>
    <property type="match status" value="1"/>
</dbReference>
<dbReference type="NCBIfam" id="TIGR01891">
    <property type="entry name" value="amidohydrolases"/>
    <property type="match status" value="1"/>
</dbReference>
<proteinExistence type="inferred from homology"/>
<dbReference type="InterPro" id="IPR017439">
    <property type="entry name" value="Amidohydrolase"/>
</dbReference>
<evidence type="ECO:0000313" key="5">
    <source>
        <dbReference type="EMBL" id="CAK7229593.1"/>
    </source>
</evidence>
<dbReference type="InterPro" id="IPR036264">
    <property type="entry name" value="Bact_exopeptidase_dim_dom"/>
</dbReference>
<gene>
    <name evidence="5" type="ORF">SEUCBS140593_007297</name>
</gene>
<keyword evidence="6" id="KW-1185">Reference proteome</keyword>
<comment type="similarity">
    <text evidence="1 2">Belongs to the peptidase M20A family.</text>
</comment>
<evidence type="ECO:0000256" key="3">
    <source>
        <dbReference type="SAM" id="MobiDB-lite"/>
    </source>
</evidence>
<dbReference type="Gene3D" id="3.40.630.10">
    <property type="entry name" value="Zn peptidases"/>
    <property type="match status" value="1"/>
</dbReference>
<dbReference type="SUPFAM" id="SSF55031">
    <property type="entry name" value="Bacterial exopeptidase dimerisation domain"/>
    <property type="match status" value="1"/>
</dbReference>
<feature type="compositionally biased region" description="Basic and acidic residues" evidence="3">
    <location>
        <begin position="444"/>
        <end position="462"/>
    </location>
</feature>
<protein>
    <recommendedName>
        <fullName evidence="2">Peptidase M20 domain-containing protein 2</fullName>
    </recommendedName>
</protein>
<dbReference type="CDD" id="cd05672">
    <property type="entry name" value="M20_ACY1L2-like"/>
    <property type="match status" value="1"/>
</dbReference>
<evidence type="ECO:0000313" key="6">
    <source>
        <dbReference type="Proteomes" id="UP001642482"/>
    </source>
</evidence>
<dbReference type="InterPro" id="IPR011650">
    <property type="entry name" value="Peptidase_M20_dimer"/>
</dbReference>